<gene>
    <name evidence="1" type="ORF">GOMPHAMPRED_001933</name>
</gene>
<accession>A0A8H3F8I2</accession>
<dbReference type="GO" id="GO:0046873">
    <property type="term" value="F:metal ion transmembrane transporter activity"/>
    <property type="evidence" value="ECO:0007669"/>
    <property type="project" value="InterPro"/>
</dbReference>
<proteinExistence type="predicted"/>
<dbReference type="AlphaFoldDB" id="A0A8H3F8I2"/>
<keyword evidence="2" id="KW-1185">Reference proteome</keyword>
<dbReference type="EMBL" id="CAJPDQ010000015">
    <property type="protein sequence ID" value="CAF9919939.1"/>
    <property type="molecule type" value="Genomic_DNA"/>
</dbReference>
<comment type="caution">
    <text evidence="1">The sequence shown here is derived from an EMBL/GenBank/DDBJ whole genome shotgun (WGS) entry which is preliminary data.</text>
</comment>
<dbReference type="InterPro" id="IPR002523">
    <property type="entry name" value="MgTranspt_CorA/ZnTranspt_ZntB"/>
</dbReference>
<dbReference type="Proteomes" id="UP000664169">
    <property type="component" value="Unassembled WGS sequence"/>
</dbReference>
<evidence type="ECO:0000313" key="2">
    <source>
        <dbReference type="Proteomes" id="UP000664169"/>
    </source>
</evidence>
<evidence type="ECO:0000313" key="1">
    <source>
        <dbReference type="EMBL" id="CAF9919939.1"/>
    </source>
</evidence>
<sequence>MARVSQESEFLRLVRQRCNHDTAYPRPDLMLLIIFLGSNTKSSSTVYSQRHAPLEASDADGDAFAVVCDIGTGTRTCFGSESRDVVLFTNGAPVLKPSIVFLRGYASPDWINAIGWRLNLGPGLFQRHLNFGAFRGFRNFYCTPSLPSASTRVFQLIEEWETTTNLKLSSGSERKSLHPCEITPKIFAPQARIADSVVRECILLNQEDFVLEQLLTIEVGSPRDDWRMAIWLDQGRDLAQSVPGPWCSERNSRSWQTFFHPATVSDANNDSLRLNLHEKSSFPQFIDNGLDWRANQNLCSLPFEYGFRLNRDLAQQDAYFALKEMLHFAASAEVQCMNLFAAQIERELHFIGMGNDTKRNQDSLLNLKYIKSHLVRHKQYLANTVIVLQTCHRDDWPSVEAPRNCPRNQNIVDYEYLTQRVEDLVKECEVGMTSLANSAILSEANRSYKMALHLRKLTIIATIFIPLSFVSGI</sequence>
<organism evidence="1 2">
    <name type="scientific">Gomphillus americanus</name>
    <dbReference type="NCBI Taxonomy" id="1940652"/>
    <lineage>
        <taxon>Eukaryota</taxon>
        <taxon>Fungi</taxon>
        <taxon>Dikarya</taxon>
        <taxon>Ascomycota</taxon>
        <taxon>Pezizomycotina</taxon>
        <taxon>Lecanoromycetes</taxon>
        <taxon>OSLEUM clade</taxon>
        <taxon>Ostropomycetidae</taxon>
        <taxon>Ostropales</taxon>
        <taxon>Graphidaceae</taxon>
        <taxon>Gomphilloideae</taxon>
        <taxon>Gomphillus</taxon>
    </lineage>
</organism>
<dbReference type="OrthoDB" id="3231000at2759"/>
<dbReference type="Pfam" id="PF01544">
    <property type="entry name" value="CorA"/>
    <property type="match status" value="1"/>
</dbReference>
<dbReference type="GO" id="GO:0016020">
    <property type="term" value="C:membrane"/>
    <property type="evidence" value="ECO:0007669"/>
    <property type="project" value="InterPro"/>
</dbReference>
<name>A0A8H3F8I2_9LECA</name>
<reference evidence="1" key="1">
    <citation type="submission" date="2021-03" db="EMBL/GenBank/DDBJ databases">
        <authorList>
            <person name="Tagirdzhanova G."/>
        </authorList>
    </citation>
    <scope>NUCLEOTIDE SEQUENCE</scope>
</reference>
<protein>
    <submittedName>
        <fullName evidence="1">Uncharacterized protein</fullName>
    </submittedName>
</protein>